<dbReference type="EnsemblPlants" id="Solyc07g021152.1.1">
    <property type="protein sequence ID" value="Solyc07g021152.1.1"/>
    <property type="gene ID" value="Solyc07g021152.1"/>
</dbReference>
<sequence length="65" mass="7660">MFSWIGEVKVFDTMISQAESRLLTPLGCSVLTGRRQALRPTMFFMPLCDVELYENHLEENWRHDL</sequence>
<dbReference type="Proteomes" id="UP000004994">
    <property type="component" value="Chromosome 7"/>
</dbReference>
<dbReference type="PANTHER" id="PTHR28626:SF3">
    <property type="entry name" value="SRR1-LIKE PROTEIN"/>
    <property type="match status" value="1"/>
</dbReference>
<dbReference type="InterPro" id="IPR040044">
    <property type="entry name" value="SRR1L"/>
</dbReference>
<feature type="domain" description="SRR1-like" evidence="2">
    <location>
        <begin position="4"/>
        <end position="61"/>
    </location>
</feature>
<comment type="similarity">
    <text evidence="1">Belongs to the SRR1 family.</text>
</comment>
<evidence type="ECO:0000313" key="3">
    <source>
        <dbReference type="EnsemblPlants" id="Solyc07g021152.1.1"/>
    </source>
</evidence>
<proteinExistence type="inferred from homology"/>
<protein>
    <recommendedName>
        <fullName evidence="2">SRR1-like domain-containing protein</fullName>
    </recommendedName>
</protein>
<keyword evidence="4" id="KW-1185">Reference proteome</keyword>
<name>A0A3Q7H9Y4_SOLLC</name>
<organism evidence="3">
    <name type="scientific">Solanum lycopersicum</name>
    <name type="common">Tomato</name>
    <name type="synonym">Lycopersicon esculentum</name>
    <dbReference type="NCBI Taxonomy" id="4081"/>
    <lineage>
        <taxon>Eukaryota</taxon>
        <taxon>Viridiplantae</taxon>
        <taxon>Streptophyta</taxon>
        <taxon>Embryophyta</taxon>
        <taxon>Tracheophyta</taxon>
        <taxon>Spermatophyta</taxon>
        <taxon>Magnoliopsida</taxon>
        <taxon>eudicotyledons</taxon>
        <taxon>Gunneridae</taxon>
        <taxon>Pentapetalae</taxon>
        <taxon>asterids</taxon>
        <taxon>lamiids</taxon>
        <taxon>Solanales</taxon>
        <taxon>Solanaceae</taxon>
        <taxon>Solanoideae</taxon>
        <taxon>Solaneae</taxon>
        <taxon>Solanum</taxon>
        <taxon>Solanum subgen. Lycopersicon</taxon>
    </lineage>
</organism>
<dbReference type="PANTHER" id="PTHR28626">
    <property type="entry name" value="SRR1-LIKE PROTEIN"/>
    <property type="match status" value="1"/>
</dbReference>
<dbReference type="Gramene" id="Solyc07g021152.1.1">
    <property type="protein sequence ID" value="Solyc07g021152.1.1"/>
    <property type="gene ID" value="Solyc07g021152.1"/>
</dbReference>
<evidence type="ECO:0000313" key="4">
    <source>
        <dbReference type="Proteomes" id="UP000004994"/>
    </source>
</evidence>
<accession>A0A3Q7H9Y4</accession>
<dbReference type="AlphaFoldDB" id="A0A3Q7H9Y4"/>
<dbReference type="InterPro" id="IPR012942">
    <property type="entry name" value="SRR1-like"/>
</dbReference>
<dbReference type="Pfam" id="PF07985">
    <property type="entry name" value="SRR1"/>
    <property type="match status" value="1"/>
</dbReference>
<dbReference type="InParanoid" id="A0A3Q7H9Y4"/>
<dbReference type="STRING" id="4081.A0A3Q7H9Y4"/>
<evidence type="ECO:0000259" key="2">
    <source>
        <dbReference type="Pfam" id="PF07985"/>
    </source>
</evidence>
<evidence type="ECO:0000256" key="1">
    <source>
        <dbReference type="ARBA" id="ARBA00009856"/>
    </source>
</evidence>
<reference evidence="3" key="1">
    <citation type="journal article" date="2012" name="Nature">
        <title>The tomato genome sequence provides insights into fleshy fruit evolution.</title>
        <authorList>
            <consortium name="Tomato Genome Consortium"/>
        </authorList>
    </citation>
    <scope>NUCLEOTIDE SEQUENCE [LARGE SCALE GENOMIC DNA]</scope>
    <source>
        <strain evidence="3">cv. Heinz 1706</strain>
    </source>
</reference>
<reference evidence="3" key="2">
    <citation type="submission" date="2019-01" db="UniProtKB">
        <authorList>
            <consortium name="EnsemblPlants"/>
        </authorList>
    </citation>
    <scope>IDENTIFICATION</scope>
    <source>
        <strain evidence="3">cv. Heinz 1706</strain>
    </source>
</reference>